<dbReference type="EMBL" id="BRXS01000004">
    <property type="protein sequence ID" value="GLC26606.1"/>
    <property type="molecule type" value="Genomic_DNA"/>
</dbReference>
<keyword evidence="6 9" id="KW-1133">Transmembrane helix</keyword>
<accession>A0AA37V7G9</accession>
<dbReference type="InterPro" id="IPR055344">
    <property type="entry name" value="SecD_SecF_C_bact"/>
</dbReference>
<dbReference type="PANTHER" id="PTHR30081:SF1">
    <property type="entry name" value="PROTEIN TRANSLOCASE SUBUNIT SECD"/>
    <property type="match status" value="1"/>
</dbReference>
<dbReference type="GO" id="GO:0065002">
    <property type="term" value="P:intracellular protein transmembrane transport"/>
    <property type="evidence" value="ECO:0007669"/>
    <property type="project" value="UniProtKB-UniRule"/>
</dbReference>
<keyword evidence="7 9" id="KW-0811">Translocation</keyword>
<evidence type="ECO:0000256" key="5">
    <source>
        <dbReference type="ARBA" id="ARBA00022927"/>
    </source>
</evidence>
<feature type="transmembrane region" description="Helical" evidence="9">
    <location>
        <begin position="522"/>
        <end position="550"/>
    </location>
</feature>
<comment type="caution">
    <text evidence="9">Lacks conserved residue(s) required for the propagation of feature annotation.</text>
</comment>
<dbReference type="FunFam" id="1.20.1640.10:FF:000004">
    <property type="entry name" value="Protein translocase subunit SecD"/>
    <property type="match status" value="1"/>
</dbReference>
<dbReference type="PRINTS" id="PR00702">
    <property type="entry name" value="ACRIFLAVINRP"/>
</dbReference>
<organism evidence="14 15">
    <name type="scientific">Roseisolibacter agri</name>
    <dbReference type="NCBI Taxonomy" id="2014610"/>
    <lineage>
        <taxon>Bacteria</taxon>
        <taxon>Pseudomonadati</taxon>
        <taxon>Gemmatimonadota</taxon>
        <taxon>Gemmatimonadia</taxon>
        <taxon>Gemmatimonadales</taxon>
        <taxon>Gemmatimonadaceae</taxon>
        <taxon>Roseisolibacter</taxon>
    </lineage>
</organism>
<evidence type="ECO:0000256" key="4">
    <source>
        <dbReference type="ARBA" id="ARBA00022692"/>
    </source>
</evidence>
<dbReference type="Pfam" id="PF22599">
    <property type="entry name" value="SecDF_P1_head"/>
    <property type="match status" value="1"/>
</dbReference>
<reference evidence="14" key="1">
    <citation type="submission" date="2022-08" db="EMBL/GenBank/DDBJ databases">
        <title>Draft genome sequencing of Roseisolibacter agri AW1220.</title>
        <authorList>
            <person name="Tobiishi Y."/>
            <person name="Tonouchi A."/>
        </authorList>
    </citation>
    <scope>NUCLEOTIDE SEQUENCE</scope>
    <source>
        <strain evidence="14">AW1220</strain>
    </source>
</reference>
<dbReference type="SUPFAM" id="SSF82866">
    <property type="entry name" value="Multidrug efflux transporter AcrB transmembrane domain"/>
    <property type="match status" value="1"/>
</dbReference>
<dbReference type="InterPro" id="IPR048634">
    <property type="entry name" value="SecD_SecF_C"/>
</dbReference>
<dbReference type="Gene3D" id="3.30.70.3220">
    <property type="match status" value="1"/>
</dbReference>
<gene>
    <name evidence="9 14" type="primary">secD</name>
    <name evidence="14" type="ORF">rosag_31190</name>
</gene>
<sequence>MSNLKYRLLLIGALVLASVFALFPRTVVERVKRNGVFVTDTVRRVPLKRGLDLQGGMHLTLEVDETKGAVANKGEALDRALRVVRNRIDELGVSEPVVQKVGDDRIIVELPGVDDPIRAQAVVQKAAFLEFQIADETQALERSLARLDAVAAQKLPTVAAAGAADTAAAAAGQKGLTSLFGADSARRDTTVAATTAGRDSAGRTDSAGRRASTAGAFSRAIQQGNHPGQYIVAEDDYRRLQPLLDLPEIQGALPPGKILRWGADSIVAGGQIYRPLYVLDSRPIITGEYLTSARPAQDPTEGNLVQFELSREGGRRFQNETGKHLQDFMAIVLDQRVITAPVIQSAIGNRGQITLGRGSLQDAQDLAIVLNAGALPVPLKVAETREIGASLGQDSIRQGITAMVIAVLLIIVIMVGYYRISGALAVSALSLYVLFTLAILAGFHAALTLPGVAGLVLTIGIAVDANVLIFERIREELDRGKTVRLAVDEGFRHAMSAIVDTSVATILTGAVLYQYGSGPVRGFAVTLIAGIAASLFTAIFVTRTFFLIWLSRSPRAQQALSI</sequence>
<dbReference type="InterPro" id="IPR022813">
    <property type="entry name" value="SecD/SecF_arch_bac"/>
</dbReference>
<dbReference type="GO" id="GO:0006605">
    <property type="term" value="P:protein targeting"/>
    <property type="evidence" value="ECO:0007669"/>
    <property type="project" value="UniProtKB-UniRule"/>
</dbReference>
<dbReference type="Pfam" id="PF21760">
    <property type="entry name" value="SecD_1st"/>
    <property type="match status" value="1"/>
</dbReference>
<dbReference type="GO" id="GO:0005886">
    <property type="term" value="C:plasma membrane"/>
    <property type="evidence" value="ECO:0007669"/>
    <property type="project" value="UniProtKB-SubCell"/>
</dbReference>
<comment type="subunit">
    <text evidence="9">Forms a complex with SecF. Part of the essential Sec protein translocation apparatus which comprises SecA, SecYEG and auxiliary proteins SecDF. Other proteins may also be involved.</text>
</comment>
<dbReference type="PANTHER" id="PTHR30081">
    <property type="entry name" value="PROTEIN-EXPORT MEMBRANE PROTEIN SEC"/>
    <property type="match status" value="1"/>
</dbReference>
<evidence type="ECO:0000256" key="8">
    <source>
        <dbReference type="ARBA" id="ARBA00023136"/>
    </source>
</evidence>
<dbReference type="AlphaFoldDB" id="A0AA37V7G9"/>
<keyword evidence="3 9" id="KW-1003">Cell membrane</keyword>
<dbReference type="Pfam" id="PF07549">
    <property type="entry name" value="Sec_GG"/>
    <property type="match status" value="1"/>
</dbReference>
<dbReference type="InterPro" id="IPR005791">
    <property type="entry name" value="SecD"/>
</dbReference>
<evidence type="ECO:0000256" key="3">
    <source>
        <dbReference type="ARBA" id="ARBA00022475"/>
    </source>
</evidence>
<comment type="subcellular location">
    <subcellularLocation>
        <location evidence="1 9">Cell membrane</location>
        <topology evidence="1 9">Multi-pass membrane protein</topology>
    </subcellularLocation>
</comment>
<evidence type="ECO:0000313" key="14">
    <source>
        <dbReference type="EMBL" id="GLC26606.1"/>
    </source>
</evidence>
<feature type="domain" description="SecDF P1 head subdomain" evidence="13">
    <location>
        <begin position="277"/>
        <end position="377"/>
    </location>
</feature>
<evidence type="ECO:0000256" key="6">
    <source>
        <dbReference type="ARBA" id="ARBA00022989"/>
    </source>
</evidence>
<feature type="transmembrane region" description="Helical" evidence="9">
    <location>
        <begin position="425"/>
        <end position="446"/>
    </location>
</feature>
<dbReference type="InterPro" id="IPR054384">
    <property type="entry name" value="SecDF_P1_head"/>
</dbReference>
<feature type="region of interest" description="Disordered" evidence="10">
    <location>
        <begin position="191"/>
        <end position="217"/>
    </location>
</feature>
<feature type="transmembrane region" description="Helical" evidence="9">
    <location>
        <begin position="494"/>
        <end position="516"/>
    </location>
</feature>
<evidence type="ECO:0000256" key="7">
    <source>
        <dbReference type="ARBA" id="ARBA00023010"/>
    </source>
</evidence>
<keyword evidence="2 9" id="KW-0813">Transport</keyword>
<dbReference type="Gene3D" id="1.20.1640.10">
    <property type="entry name" value="Multidrug efflux transporter AcrB transmembrane domain"/>
    <property type="match status" value="1"/>
</dbReference>
<dbReference type="Pfam" id="PF02355">
    <property type="entry name" value="SecD_SecF_C"/>
    <property type="match status" value="1"/>
</dbReference>
<dbReference type="HAMAP" id="MF_01463_B">
    <property type="entry name" value="SecD_B"/>
    <property type="match status" value="1"/>
</dbReference>
<keyword evidence="8 9" id="KW-0472">Membrane</keyword>
<evidence type="ECO:0000256" key="1">
    <source>
        <dbReference type="ARBA" id="ARBA00004651"/>
    </source>
</evidence>
<comment type="caution">
    <text evidence="14">The sequence shown here is derived from an EMBL/GenBank/DDBJ whole genome shotgun (WGS) entry which is preliminary data.</text>
</comment>
<feature type="domain" description="Protein translocase subunit SecDF P1" evidence="12">
    <location>
        <begin position="78"/>
        <end position="135"/>
    </location>
</feature>
<keyword evidence="5 9" id="KW-0653">Protein transport</keyword>
<dbReference type="GO" id="GO:0015450">
    <property type="term" value="F:protein-transporting ATPase activity"/>
    <property type="evidence" value="ECO:0007669"/>
    <property type="project" value="InterPro"/>
</dbReference>
<evidence type="ECO:0000256" key="10">
    <source>
        <dbReference type="SAM" id="MobiDB-lite"/>
    </source>
</evidence>
<feature type="transmembrane region" description="Helical" evidence="9">
    <location>
        <begin position="452"/>
        <end position="473"/>
    </location>
</feature>
<protein>
    <recommendedName>
        <fullName evidence="9">Protein translocase subunit SecD</fullName>
    </recommendedName>
</protein>
<dbReference type="GO" id="GO:0043952">
    <property type="term" value="P:protein transport by the Sec complex"/>
    <property type="evidence" value="ECO:0007669"/>
    <property type="project" value="UniProtKB-UniRule"/>
</dbReference>
<comment type="function">
    <text evidence="9">Part of the Sec protein translocase complex. Interacts with the SecYEG preprotein conducting channel. SecDF uses the proton motive force (PMF) to complete protein translocation after the ATP-dependent function of SecA.</text>
</comment>
<evidence type="ECO:0000259" key="11">
    <source>
        <dbReference type="Pfam" id="PF02355"/>
    </source>
</evidence>
<evidence type="ECO:0000259" key="13">
    <source>
        <dbReference type="Pfam" id="PF22599"/>
    </source>
</evidence>
<evidence type="ECO:0000313" key="15">
    <source>
        <dbReference type="Proteomes" id="UP001161325"/>
    </source>
</evidence>
<dbReference type="InterPro" id="IPR022646">
    <property type="entry name" value="SecD/SecF_CS"/>
</dbReference>
<evidence type="ECO:0000256" key="2">
    <source>
        <dbReference type="ARBA" id="ARBA00022448"/>
    </source>
</evidence>
<dbReference type="Gene3D" id="3.30.1360.200">
    <property type="match status" value="1"/>
</dbReference>
<keyword evidence="15" id="KW-1185">Reference proteome</keyword>
<dbReference type="NCBIfam" id="TIGR00916">
    <property type="entry name" value="2A0604s01"/>
    <property type="match status" value="1"/>
</dbReference>
<keyword evidence="4 9" id="KW-0812">Transmembrane</keyword>
<dbReference type="Proteomes" id="UP001161325">
    <property type="component" value="Unassembled WGS sequence"/>
</dbReference>
<comment type="similarity">
    <text evidence="9">Belongs to the SecD/SecF family. SecD subfamily.</text>
</comment>
<evidence type="ECO:0000256" key="9">
    <source>
        <dbReference type="HAMAP-Rule" id="MF_01463"/>
    </source>
</evidence>
<evidence type="ECO:0000259" key="12">
    <source>
        <dbReference type="Pfam" id="PF21760"/>
    </source>
</evidence>
<proteinExistence type="inferred from homology"/>
<dbReference type="RefSeq" id="WP_284351056.1">
    <property type="nucleotide sequence ID" value="NZ_BRXS01000004.1"/>
</dbReference>
<feature type="transmembrane region" description="Helical" evidence="9">
    <location>
        <begin position="399"/>
        <end position="418"/>
    </location>
</feature>
<name>A0AA37V7G9_9BACT</name>
<dbReference type="NCBIfam" id="TIGR01129">
    <property type="entry name" value="secD"/>
    <property type="match status" value="1"/>
</dbReference>
<dbReference type="InterPro" id="IPR048631">
    <property type="entry name" value="SecD_1st"/>
</dbReference>
<dbReference type="InterPro" id="IPR001036">
    <property type="entry name" value="Acrflvin-R"/>
</dbReference>
<feature type="domain" description="Protein export membrane protein SecD/SecF C-terminal" evidence="11">
    <location>
        <begin position="381"/>
        <end position="549"/>
    </location>
</feature>